<keyword evidence="3" id="KW-1185">Reference proteome</keyword>
<dbReference type="STRING" id="865937.Gilli_2318"/>
<dbReference type="GO" id="GO:0016779">
    <property type="term" value="F:nucleotidyltransferase activity"/>
    <property type="evidence" value="ECO:0007669"/>
    <property type="project" value="UniProtKB-ARBA"/>
</dbReference>
<protein>
    <submittedName>
        <fullName evidence="2">4-diphosphocytidyl-2C-methyl-D-erythritolsynthas e</fullName>
    </submittedName>
</protein>
<dbReference type="RefSeq" id="WP_006989257.1">
    <property type="nucleotide sequence ID" value="NZ_JH594606.1"/>
</dbReference>
<evidence type="ECO:0000259" key="1">
    <source>
        <dbReference type="Pfam" id="PF12804"/>
    </source>
</evidence>
<organism evidence="2 3">
    <name type="scientific">Gillisia limnaea (strain DSM 15749 / LMG 21470 / R-8282)</name>
    <dbReference type="NCBI Taxonomy" id="865937"/>
    <lineage>
        <taxon>Bacteria</taxon>
        <taxon>Pseudomonadati</taxon>
        <taxon>Bacteroidota</taxon>
        <taxon>Flavobacteriia</taxon>
        <taxon>Flavobacteriales</taxon>
        <taxon>Flavobacteriaceae</taxon>
        <taxon>Gillisia</taxon>
    </lineage>
</organism>
<dbReference type="Proteomes" id="UP000003844">
    <property type="component" value="Unassembled WGS sequence"/>
</dbReference>
<sequence length="200" mass="22517">MIGNRKIGVIILAAGDSSRLGHPKQLVEFKGKTLLQHIIDVANSFKFDSKVLVLGAKADEIKAKTFRNNFEVVINETWGEGMSTSIRKGLFTSLKLENKLEHVLILLADQPFVTRENIEQLIKLQLEKDVQATFSEYAGDVGVPAIFSREVFPQLKALEGDEGAKKLIYDKKFEFATQKFEKGNFDVDTVKDVELLKQME</sequence>
<dbReference type="PANTHER" id="PTHR43777:SF1">
    <property type="entry name" value="MOLYBDENUM COFACTOR CYTIDYLYLTRANSFERASE"/>
    <property type="match status" value="1"/>
</dbReference>
<dbReference type="EMBL" id="JH594606">
    <property type="protein sequence ID" value="EHQ02947.1"/>
    <property type="molecule type" value="Genomic_DNA"/>
</dbReference>
<dbReference type="eggNOG" id="COG2068">
    <property type="taxonomic scope" value="Bacteria"/>
</dbReference>
<dbReference type="SUPFAM" id="SSF53448">
    <property type="entry name" value="Nucleotide-diphospho-sugar transferases"/>
    <property type="match status" value="1"/>
</dbReference>
<reference evidence="3" key="1">
    <citation type="journal article" date="2012" name="Stand. Genomic Sci.">
        <title>Genome sequence of the Antarctic rhodopsins-containing flavobacterium Gillisia limnaea type strain (R-8282(T)).</title>
        <authorList>
            <person name="Riedel T."/>
            <person name="Held B."/>
            <person name="Nolan M."/>
            <person name="Lucas S."/>
            <person name="Lapidus A."/>
            <person name="Tice H."/>
            <person name="Del Rio T.G."/>
            <person name="Cheng J.F."/>
            <person name="Han C."/>
            <person name="Tapia R."/>
            <person name="Goodwin L.A."/>
            <person name="Pitluck S."/>
            <person name="Liolios K."/>
            <person name="Mavromatis K."/>
            <person name="Pagani I."/>
            <person name="Ivanova N."/>
            <person name="Mikhailova N."/>
            <person name="Pati A."/>
            <person name="Chen A."/>
            <person name="Palaniappan K."/>
            <person name="Land M."/>
            <person name="Rohde M."/>
            <person name="Tindall B.J."/>
            <person name="Detter J.C."/>
            <person name="Goker M."/>
            <person name="Bristow J."/>
            <person name="Eisen J.A."/>
            <person name="Markowitz V."/>
            <person name="Hugenholtz P."/>
            <person name="Kyrpides N.C."/>
            <person name="Klenk H.P."/>
            <person name="Woyke T."/>
        </authorList>
    </citation>
    <scope>NUCLEOTIDE SEQUENCE [LARGE SCALE GENOMIC DNA]</scope>
    <source>
        <strain evidence="3">DSM 15749 / LMG 21470 / R-8282</strain>
    </source>
</reference>
<dbReference type="HOGENOM" id="CLU_061980_1_0_10"/>
<name>H2BW30_GILLR</name>
<dbReference type="PANTHER" id="PTHR43777">
    <property type="entry name" value="MOLYBDENUM COFACTOR CYTIDYLYLTRANSFERASE"/>
    <property type="match status" value="1"/>
</dbReference>
<feature type="domain" description="MobA-like NTP transferase" evidence="1">
    <location>
        <begin position="9"/>
        <end position="169"/>
    </location>
</feature>
<dbReference type="Gene3D" id="3.90.550.10">
    <property type="entry name" value="Spore Coat Polysaccharide Biosynthesis Protein SpsA, Chain A"/>
    <property type="match status" value="1"/>
</dbReference>
<dbReference type="Pfam" id="PF12804">
    <property type="entry name" value="NTP_transf_3"/>
    <property type="match status" value="1"/>
</dbReference>
<dbReference type="InterPro" id="IPR029044">
    <property type="entry name" value="Nucleotide-diphossugar_trans"/>
</dbReference>
<gene>
    <name evidence="2" type="ORF">Gilli_2318</name>
</gene>
<dbReference type="AlphaFoldDB" id="H2BW30"/>
<dbReference type="InterPro" id="IPR025877">
    <property type="entry name" value="MobA-like_NTP_Trfase"/>
</dbReference>
<dbReference type="OrthoDB" id="9779263at2"/>
<evidence type="ECO:0000313" key="2">
    <source>
        <dbReference type="EMBL" id="EHQ02947.1"/>
    </source>
</evidence>
<evidence type="ECO:0000313" key="3">
    <source>
        <dbReference type="Proteomes" id="UP000003844"/>
    </source>
</evidence>
<dbReference type="CDD" id="cd04182">
    <property type="entry name" value="GT_2_like_f"/>
    <property type="match status" value="1"/>
</dbReference>
<proteinExistence type="predicted"/>
<accession>H2BW30</accession>